<dbReference type="Gene3D" id="3.30.60.10">
    <property type="entry name" value="Endochitinase-like"/>
    <property type="match status" value="1"/>
</dbReference>
<dbReference type="AlphaFoldDB" id="A0A9P8UPI6"/>
<evidence type="ECO:0000313" key="2">
    <source>
        <dbReference type="EMBL" id="KAH6655982.1"/>
    </source>
</evidence>
<evidence type="ECO:0000256" key="1">
    <source>
        <dbReference type="ARBA" id="ARBA00022669"/>
    </source>
</evidence>
<evidence type="ECO:0000313" key="3">
    <source>
        <dbReference type="Proteomes" id="UP000758603"/>
    </source>
</evidence>
<dbReference type="InterPro" id="IPR036861">
    <property type="entry name" value="Endochitinase-like_sf"/>
</dbReference>
<keyword evidence="3" id="KW-1185">Reference proteome</keyword>
<reference evidence="2" key="1">
    <citation type="journal article" date="2021" name="Nat. Commun.">
        <title>Genetic determinants of endophytism in the Arabidopsis root mycobiome.</title>
        <authorList>
            <person name="Mesny F."/>
            <person name="Miyauchi S."/>
            <person name="Thiergart T."/>
            <person name="Pickel B."/>
            <person name="Atanasova L."/>
            <person name="Karlsson M."/>
            <person name="Huettel B."/>
            <person name="Barry K.W."/>
            <person name="Haridas S."/>
            <person name="Chen C."/>
            <person name="Bauer D."/>
            <person name="Andreopoulos W."/>
            <person name="Pangilinan J."/>
            <person name="LaButti K."/>
            <person name="Riley R."/>
            <person name="Lipzen A."/>
            <person name="Clum A."/>
            <person name="Drula E."/>
            <person name="Henrissat B."/>
            <person name="Kohler A."/>
            <person name="Grigoriev I.V."/>
            <person name="Martin F.M."/>
            <person name="Hacquard S."/>
        </authorList>
    </citation>
    <scope>NUCLEOTIDE SEQUENCE</scope>
    <source>
        <strain evidence="2">MPI-SDFR-AT-0073</strain>
    </source>
</reference>
<dbReference type="GO" id="GO:0008061">
    <property type="term" value="F:chitin binding"/>
    <property type="evidence" value="ECO:0007669"/>
    <property type="project" value="UniProtKB-KW"/>
</dbReference>
<gene>
    <name evidence="2" type="ORF">BKA67DRAFT_534888</name>
</gene>
<dbReference type="RefSeq" id="XP_045960247.1">
    <property type="nucleotide sequence ID" value="XM_046099933.1"/>
</dbReference>
<dbReference type="EMBL" id="JAGPXC010000003">
    <property type="protein sequence ID" value="KAH6655982.1"/>
    <property type="molecule type" value="Genomic_DNA"/>
</dbReference>
<proteinExistence type="predicted"/>
<comment type="caution">
    <text evidence="2">The sequence shown here is derived from an EMBL/GenBank/DDBJ whole genome shotgun (WGS) entry which is preliminary data.</text>
</comment>
<keyword evidence="1" id="KW-0147">Chitin-binding</keyword>
<accession>A0A9P8UPI6</accession>
<dbReference type="Proteomes" id="UP000758603">
    <property type="component" value="Unassembled WGS sequence"/>
</dbReference>
<protein>
    <submittedName>
        <fullName evidence="2">Uncharacterized protein</fullName>
    </submittedName>
</protein>
<dbReference type="GeneID" id="70128825"/>
<organism evidence="2 3">
    <name type="scientific">Truncatella angustata</name>
    <dbReference type="NCBI Taxonomy" id="152316"/>
    <lineage>
        <taxon>Eukaryota</taxon>
        <taxon>Fungi</taxon>
        <taxon>Dikarya</taxon>
        <taxon>Ascomycota</taxon>
        <taxon>Pezizomycotina</taxon>
        <taxon>Sordariomycetes</taxon>
        <taxon>Xylariomycetidae</taxon>
        <taxon>Amphisphaeriales</taxon>
        <taxon>Sporocadaceae</taxon>
        <taxon>Truncatella</taxon>
    </lineage>
</organism>
<dbReference type="CDD" id="cd00035">
    <property type="entry name" value="ChtBD1"/>
    <property type="match status" value="1"/>
</dbReference>
<sequence>MFLTVKLFPKNFRWCHAEFDAQLIGGGAEPVAMLKRVFTILASTVALAAAQTIVDGFDDIVVGPRTIGQSLDTYRGLRFNGGFYVQNPQDTNGAVRFGFNPPSGPNGLVYFTSLVSGAPTPNIKAHYSGSTTSNFTLESFKWGCVVAGRRVATQAFSFAPNARLLVADMITATLSADFQNVDTVRFATVYAPSVAALAASGFSGGTWFDDLQFTLYQKEPAGIPISTDNRCGEEFNTRCPDDLCCSVAGYCGPYGGLDPYYWCAATYCLAKVDSVASSDKTNLESEYKQPF</sequence>
<name>A0A9P8UPI6_9PEZI</name>